<name>A0A7Y4L0C6_9ACTN</name>
<keyword evidence="2" id="KW-0812">Transmembrane</keyword>
<sequence length="472" mass="45914">MDLECHVSEGVQAVANGWLENARRMAADFFTSALNSQATFWVKTETPVQLATTADQQSWTNSVPVAFVHEKTLILTGAIFTLAIIIAGVRMAWEQRARPLQELLKAMLIFVLVSAAGTAVIQLLVEWSDAFALDVVQSATGGATFTDRLQTMMGAQDYGGLADLKSGLMMILLFQVAGIASLIQIVLLLVRSAMLVLLGATLPLAAAATNTEMGKAWFRKYCAWTLAFIAYKPAAALIYAAAIKLKEQEMLGPGGGLTGAMTALMMMALAIFALPALLRFAVPITAAASGGGAGMGSSVADPGGLATGAINVGRARSGSALGGASGGGLGGSAGGSALGGGASGARSVGAAAGLGAAAGAVTAARKASGALSGAAAHSAGESGGGSGTPSSFPRGSGGGGGGGRSGGGSRGGGGGRNLPPGRGGVSGGGASGGGWGGEASGGGWGGGPSGASGGSPSYAGSVPEPAGPSGNW</sequence>
<feature type="transmembrane region" description="Helical" evidence="2">
    <location>
        <begin position="221"/>
        <end position="243"/>
    </location>
</feature>
<evidence type="ECO:0000313" key="5">
    <source>
        <dbReference type="Proteomes" id="UP000534306"/>
    </source>
</evidence>
<reference evidence="4 5" key="1">
    <citation type="submission" date="2020-05" db="EMBL/GenBank/DDBJ databases">
        <title>Genome sequence of Kribbella sandramycini ATCC 39419.</title>
        <authorList>
            <person name="Maclea K.S."/>
            <person name="Fair J.L."/>
        </authorList>
    </citation>
    <scope>NUCLEOTIDE SEQUENCE [LARGE SCALE GENOMIC DNA]</scope>
    <source>
        <strain evidence="4 5">ATCC 39419</strain>
    </source>
</reference>
<dbReference type="Proteomes" id="UP000534306">
    <property type="component" value="Unassembled WGS sequence"/>
</dbReference>
<evidence type="ECO:0000313" key="3">
    <source>
        <dbReference type="EMBL" id="MBB6565692.1"/>
    </source>
</evidence>
<accession>A0A7Y4L0C6</accession>
<dbReference type="EMBL" id="JACHKF010000001">
    <property type="protein sequence ID" value="MBB6565692.1"/>
    <property type="molecule type" value="Genomic_DNA"/>
</dbReference>
<dbReference type="InterPro" id="IPR045782">
    <property type="entry name" value="TrbL_3"/>
</dbReference>
<organism evidence="4 5">
    <name type="scientific">Kribbella sandramycini</name>
    <dbReference type="NCBI Taxonomy" id="60450"/>
    <lineage>
        <taxon>Bacteria</taxon>
        <taxon>Bacillati</taxon>
        <taxon>Actinomycetota</taxon>
        <taxon>Actinomycetes</taxon>
        <taxon>Propionibacteriales</taxon>
        <taxon>Kribbellaceae</taxon>
        <taxon>Kribbella</taxon>
    </lineage>
</organism>
<feature type="transmembrane region" description="Helical" evidence="2">
    <location>
        <begin position="168"/>
        <end position="190"/>
    </location>
</feature>
<protein>
    <submittedName>
        <fullName evidence="3">HAMP domain-containing protein</fullName>
    </submittedName>
</protein>
<dbReference type="EMBL" id="JABJRC010000003">
    <property type="protein sequence ID" value="NOL41954.1"/>
    <property type="molecule type" value="Genomic_DNA"/>
</dbReference>
<evidence type="ECO:0000256" key="1">
    <source>
        <dbReference type="SAM" id="MobiDB-lite"/>
    </source>
</evidence>
<keyword evidence="2" id="KW-1133">Transmembrane helix</keyword>
<keyword evidence="5" id="KW-1185">Reference proteome</keyword>
<evidence type="ECO:0000313" key="4">
    <source>
        <dbReference type="EMBL" id="NOL41954.1"/>
    </source>
</evidence>
<dbReference type="Pfam" id="PF19590">
    <property type="entry name" value="TrbL_3"/>
    <property type="match status" value="1"/>
</dbReference>
<dbReference type="AlphaFoldDB" id="A0A7Y4L0C6"/>
<proteinExistence type="predicted"/>
<evidence type="ECO:0000256" key="2">
    <source>
        <dbReference type="SAM" id="Phobius"/>
    </source>
</evidence>
<feature type="transmembrane region" description="Helical" evidence="2">
    <location>
        <begin position="255"/>
        <end position="278"/>
    </location>
</feature>
<gene>
    <name evidence="3" type="ORF">HNR71_001329</name>
    <name evidence="4" type="ORF">HPO96_17040</name>
</gene>
<feature type="region of interest" description="Disordered" evidence="1">
    <location>
        <begin position="375"/>
        <end position="472"/>
    </location>
</feature>
<feature type="compositionally biased region" description="Gly residues" evidence="1">
    <location>
        <begin position="395"/>
        <end position="453"/>
    </location>
</feature>
<feature type="transmembrane region" description="Helical" evidence="2">
    <location>
        <begin position="105"/>
        <end position="125"/>
    </location>
</feature>
<comment type="caution">
    <text evidence="4">The sequence shown here is derived from an EMBL/GenBank/DDBJ whole genome shotgun (WGS) entry which is preliminary data.</text>
</comment>
<feature type="transmembrane region" description="Helical" evidence="2">
    <location>
        <begin position="73"/>
        <end position="93"/>
    </location>
</feature>
<dbReference type="RefSeq" id="WP_171674419.1">
    <property type="nucleotide sequence ID" value="NZ_BAAAGT010000001.1"/>
</dbReference>
<evidence type="ECO:0000313" key="6">
    <source>
        <dbReference type="Proteomes" id="UP000553957"/>
    </source>
</evidence>
<dbReference type="Proteomes" id="UP000553957">
    <property type="component" value="Unassembled WGS sequence"/>
</dbReference>
<reference evidence="3 6" key="2">
    <citation type="submission" date="2020-08" db="EMBL/GenBank/DDBJ databases">
        <title>Sequencing the genomes of 1000 actinobacteria strains.</title>
        <authorList>
            <person name="Klenk H.-P."/>
        </authorList>
    </citation>
    <scope>NUCLEOTIDE SEQUENCE [LARGE SCALE GENOMIC DNA]</scope>
    <source>
        <strain evidence="3 6">DSM 15626</strain>
    </source>
</reference>
<keyword evidence="2" id="KW-0472">Membrane</keyword>